<evidence type="ECO:0000313" key="5">
    <source>
        <dbReference type="EMBL" id="BAS70732.1"/>
    </source>
</evidence>
<sequence>MAGYNANNKYSLSGSIRTAAQSISYEISFCVLATDSLKQATFSSKIHLHSLLSFSSRGNSPKV</sequence>
<evidence type="ECO:0000256" key="2">
    <source>
        <dbReference type="ARBA" id="ARBA00022692"/>
    </source>
</evidence>
<dbReference type="InterPro" id="IPR001694">
    <property type="entry name" value="NADH_UbQ_OxRdtase_su1/FPO"/>
</dbReference>
<organism evidence="5 6">
    <name type="scientific">Oryza sativa subsp. japonica</name>
    <name type="common">Rice</name>
    <dbReference type="NCBI Taxonomy" id="39947"/>
    <lineage>
        <taxon>Eukaryota</taxon>
        <taxon>Viridiplantae</taxon>
        <taxon>Streptophyta</taxon>
        <taxon>Embryophyta</taxon>
        <taxon>Tracheophyta</taxon>
        <taxon>Spermatophyta</taxon>
        <taxon>Magnoliopsida</taxon>
        <taxon>Liliopsida</taxon>
        <taxon>Poales</taxon>
        <taxon>Poaceae</taxon>
        <taxon>BOP clade</taxon>
        <taxon>Oryzoideae</taxon>
        <taxon>Oryzeae</taxon>
        <taxon>Oryzinae</taxon>
        <taxon>Oryza</taxon>
        <taxon>Oryza sativa</taxon>
    </lineage>
</organism>
<reference evidence="6" key="1">
    <citation type="journal article" date="2005" name="Nature">
        <title>The map-based sequence of the rice genome.</title>
        <authorList>
            <consortium name="International rice genome sequencing project (IRGSP)"/>
            <person name="Matsumoto T."/>
            <person name="Wu J."/>
            <person name="Kanamori H."/>
            <person name="Katayose Y."/>
            <person name="Fujisawa M."/>
            <person name="Namiki N."/>
            <person name="Mizuno H."/>
            <person name="Yamamoto K."/>
            <person name="Antonio B.A."/>
            <person name="Baba T."/>
            <person name="Sakata K."/>
            <person name="Nagamura Y."/>
            <person name="Aoki H."/>
            <person name="Arikawa K."/>
            <person name="Arita K."/>
            <person name="Bito T."/>
            <person name="Chiden Y."/>
            <person name="Fujitsuka N."/>
            <person name="Fukunaka R."/>
            <person name="Hamada M."/>
            <person name="Harada C."/>
            <person name="Hayashi A."/>
            <person name="Hijishita S."/>
            <person name="Honda M."/>
            <person name="Hosokawa S."/>
            <person name="Ichikawa Y."/>
            <person name="Idonuma A."/>
            <person name="Iijima M."/>
            <person name="Ikeda M."/>
            <person name="Ikeno M."/>
            <person name="Ito K."/>
            <person name="Ito S."/>
            <person name="Ito T."/>
            <person name="Ito Y."/>
            <person name="Ito Y."/>
            <person name="Iwabuchi A."/>
            <person name="Kamiya K."/>
            <person name="Karasawa W."/>
            <person name="Kurita K."/>
            <person name="Katagiri S."/>
            <person name="Kikuta A."/>
            <person name="Kobayashi H."/>
            <person name="Kobayashi N."/>
            <person name="Machita K."/>
            <person name="Maehara T."/>
            <person name="Masukawa M."/>
            <person name="Mizubayashi T."/>
            <person name="Mukai Y."/>
            <person name="Nagasaki H."/>
            <person name="Nagata Y."/>
            <person name="Naito S."/>
            <person name="Nakashima M."/>
            <person name="Nakama Y."/>
            <person name="Nakamichi Y."/>
            <person name="Nakamura M."/>
            <person name="Meguro A."/>
            <person name="Negishi M."/>
            <person name="Ohta I."/>
            <person name="Ohta T."/>
            <person name="Okamoto M."/>
            <person name="Ono N."/>
            <person name="Saji S."/>
            <person name="Sakaguchi M."/>
            <person name="Sakai K."/>
            <person name="Shibata M."/>
            <person name="Shimokawa T."/>
            <person name="Song J."/>
            <person name="Takazaki Y."/>
            <person name="Terasawa K."/>
            <person name="Tsugane M."/>
            <person name="Tsuji K."/>
            <person name="Ueda S."/>
            <person name="Waki K."/>
            <person name="Yamagata H."/>
            <person name="Yamamoto M."/>
            <person name="Yamamoto S."/>
            <person name="Yamane H."/>
            <person name="Yoshiki S."/>
            <person name="Yoshihara R."/>
            <person name="Yukawa K."/>
            <person name="Zhong H."/>
            <person name="Yano M."/>
            <person name="Yuan Q."/>
            <person name="Ouyang S."/>
            <person name="Liu J."/>
            <person name="Jones K.M."/>
            <person name="Gansberger K."/>
            <person name="Moffat K."/>
            <person name="Hill J."/>
            <person name="Bera J."/>
            <person name="Fadrosh D."/>
            <person name="Jin S."/>
            <person name="Johri S."/>
            <person name="Kim M."/>
            <person name="Overton L."/>
            <person name="Reardon M."/>
            <person name="Tsitrin T."/>
            <person name="Vuong H."/>
            <person name="Weaver B."/>
            <person name="Ciecko A."/>
            <person name="Tallon L."/>
            <person name="Jackson J."/>
            <person name="Pai G."/>
            <person name="Aken S.V."/>
            <person name="Utterback T."/>
            <person name="Reidmuller S."/>
            <person name="Feldblyum T."/>
            <person name="Hsiao J."/>
            <person name="Zismann V."/>
            <person name="Iobst S."/>
            <person name="de Vazeille A.R."/>
            <person name="Buell C.R."/>
            <person name="Ying K."/>
            <person name="Li Y."/>
            <person name="Lu T."/>
            <person name="Huang Y."/>
            <person name="Zhao Q."/>
            <person name="Feng Q."/>
            <person name="Zhang L."/>
            <person name="Zhu J."/>
            <person name="Weng Q."/>
            <person name="Mu J."/>
            <person name="Lu Y."/>
            <person name="Fan D."/>
            <person name="Liu Y."/>
            <person name="Guan J."/>
            <person name="Zhang Y."/>
            <person name="Yu S."/>
            <person name="Liu X."/>
            <person name="Zhang Y."/>
            <person name="Hong G."/>
            <person name="Han B."/>
            <person name="Choisne N."/>
            <person name="Demange N."/>
            <person name="Orjeda G."/>
            <person name="Samain S."/>
            <person name="Cattolico L."/>
            <person name="Pelletier E."/>
            <person name="Couloux A."/>
            <person name="Segurens B."/>
            <person name="Wincker P."/>
            <person name="D'Hont A."/>
            <person name="Scarpelli C."/>
            <person name="Weissenbach J."/>
            <person name="Salanoubat M."/>
            <person name="Quetier F."/>
            <person name="Yu Y."/>
            <person name="Kim H.R."/>
            <person name="Rambo T."/>
            <person name="Currie J."/>
            <person name="Collura K."/>
            <person name="Luo M."/>
            <person name="Yang T."/>
            <person name="Ammiraju J.S.S."/>
            <person name="Engler F."/>
            <person name="Soderlund C."/>
            <person name="Wing R.A."/>
            <person name="Palmer L.E."/>
            <person name="de la Bastide M."/>
            <person name="Spiegel L."/>
            <person name="Nascimento L."/>
            <person name="Zutavern T."/>
            <person name="O'Shaughnessy A."/>
            <person name="Dike S."/>
            <person name="Dedhia N."/>
            <person name="Preston R."/>
            <person name="Balija V."/>
            <person name="McCombie W.R."/>
            <person name="Chow T."/>
            <person name="Chen H."/>
            <person name="Chung M."/>
            <person name="Chen C."/>
            <person name="Shaw J."/>
            <person name="Wu H."/>
            <person name="Hsiao K."/>
            <person name="Chao Y."/>
            <person name="Chu M."/>
            <person name="Cheng C."/>
            <person name="Hour A."/>
            <person name="Lee P."/>
            <person name="Lin S."/>
            <person name="Lin Y."/>
            <person name="Liou J."/>
            <person name="Liu S."/>
            <person name="Hsing Y."/>
            <person name="Raghuvanshi S."/>
            <person name="Mohanty A."/>
            <person name="Bharti A.K."/>
            <person name="Gaur A."/>
            <person name="Gupta V."/>
            <person name="Kumar D."/>
            <person name="Ravi V."/>
            <person name="Vij S."/>
            <person name="Kapur A."/>
            <person name="Khurana P."/>
            <person name="Khurana P."/>
            <person name="Khurana J.P."/>
            <person name="Tyagi A.K."/>
            <person name="Gaikwad K."/>
            <person name="Singh A."/>
            <person name="Dalal V."/>
            <person name="Srivastava S."/>
            <person name="Dixit A."/>
            <person name="Pal A.K."/>
            <person name="Ghazi I.A."/>
            <person name="Yadav M."/>
            <person name="Pandit A."/>
            <person name="Bhargava A."/>
            <person name="Sureshbabu K."/>
            <person name="Batra K."/>
            <person name="Sharma T.R."/>
            <person name="Mohapatra T."/>
            <person name="Singh N.K."/>
            <person name="Messing J."/>
            <person name="Nelson A.B."/>
            <person name="Fuks G."/>
            <person name="Kavchok S."/>
            <person name="Keizer G."/>
            <person name="Linton E."/>
            <person name="Llaca V."/>
            <person name="Song R."/>
            <person name="Tanyolac B."/>
            <person name="Young S."/>
            <person name="Ho-Il K."/>
            <person name="Hahn J.H."/>
            <person name="Sangsakoo G."/>
            <person name="Vanavichit A."/>
            <person name="de Mattos Luiz.A.T."/>
            <person name="Zimmer P.D."/>
            <person name="Malone G."/>
            <person name="Dellagostin O."/>
            <person name="de Oliveira A.C."/>
            <person name="Bevan M."/>
            <person name="Bancroft I."/>
            <person name="Minx P."/>
            <person name="Cordum H."/>
            <person name="Wilson R."/>
            <person name="Cheng Z."/>
            <person name="Jin W."/>
            <person name="Jiang J."/>
            <person name="Leong S.A."/>
            <person name="Iwama H."/>
            <person name="Gojobori T."/>
            <person name="Itoh T."/>
            <person name="Niimura Y."/>
            <person name="Fujii Y."/>
            <person name="Habara T."/>
            <person name="Sakai H."/>
            <person name="Sato Y."/>
            <person name="Wilson G."/>
            <person name="Kumar K."/>
            <person name="McCouch S."/>
            <person name="Juretic N."/>
            <person name="Hoen D."/>
            <person name="Wright S."/>
            <person name="Bruskiewich R."/>
            <person name="Bureau T."/>
            <person name="Miyao A."/>
            <person name="Hirochika H."/>
            <person name="Nishikawa T."/>
            <person name="Kadowaki K."/>
            <person name="Sugiura M."/>
            <person name="Burr B."/>
            <person name="Sasaki T."/>
        </authorList>
    </citation>
    <scope>NUCLEOTIDE SEQUENCE [LARGE SCALE GENOMIC DNA]</scope>
    <source>
        <strain evidence="6">cv. Nipponbare</strain>
    </source>
</reference>
<keyword evidence="6" id="KW-1185">Reference proteome</keyword>
<accession>A0A0P0UYV4</accession>
<evidence type="ECO:0000256" key="1">
    <source>
        <dbReference type="ARBA" id="ARBA00004141"/>
    </source>
</evidence>
<evidence type="ECO:0000256" key="3">
    <source>
        <dbReference type="ARBA" id="ARBA00022989"/>
    </source>
</evidence>
<proteinExistence type="predicted"/>
<name>A0A0P0UYV4_ORYSJ</name>
<keyword evidence="2" id="KW-0812">Transmembrane</keyword>
<dbReference type="PaxDb" id="39947-A0A0P0UYV4"/>
<protein>
    <submittedName>
        <fullName evidence="5">Os01g0181033 protein</fullName>
    </submittedName>
</protein>
<keyword evidence="3" id="KW-1133">Transmembrane helix</keyword>
<evidence type="ECO:0000256" key="4">
    <source>
        <dbReference type="ARBA" id="ARBA00023136"/>
    </source>
</evidence>
<keyword evidence="4" id="KW-0472">Membrane</keyword>
<dbReference type="Proteomes" id="UP000059680">
    <property type="component" value="Chromosome 1"/>
</dbReference>
<comment type="subcellular location">
    <subcellularLocation>
        <location evidence="1">Membrane</location>
        <topology evidence="1">Multi-pass membrane protein</topology>
    </subcellularLocation>
</comment>
<reference evidence="5 6" key="2">
    <citation type="journal article" date="2013" name="Plant Cell Physiol.">
        <title>Rice Annotation Project Database (RAP-DB): an integrative and interactive database for rice genomics.</title>
        <authorList>
            <person name="Sakai H."/>
            <person name="Lee S.S."/>
            <person name="Tanaka T."/>
            <person name="Numa H."/>
            <person name="Kim J."/>
            <person name="Kawahara Y."/>
            <person name="Wakimoto H."/>
            <person name="Yang C.C."/>
            <person name="Iwamoto M."/>
            <person name="Abe T."/>
            <person name="Yamada Y."/>
            <person name="Muto A."/>
            <person name="Inokuchi H."/>
            <person name="Ikemura T."/>
            <person name="Matsumoto T."/>
            <person name="Sasaki T."/>
            <person name="Itoh T."/>
        </authorList>
    </citation>
    <scope>NUCLEOTIDE SEQUENCE [LARGE SCALE GENOMIC DNA]</scope>
    <source>
        <strain evidence="6">cv. Nipponbare</strain>
    </source>
</reference>
<dbReference type="AlphaFoldDB" id="A0A0P0UYV4"/>
<dbReference type="SMR" id="A0A0P0UYV4"/>
<evidence type="ECO:0000313" key="6">
    <source>
        <dbReference type="Proteomes" id="UP000059680"/>
    </source>
</evidence>
<dbReference type="Gramene" id="Os01t0181033-00">
    <property type="protein sequence ID" value="Os01t0181033-00"/>
    <property type="gene ID" value="Os01g0181033"/>
</dbReference>
<dbReference type="GO" id="GO:0016020">
    <property type="term" value="C:membrane"/>
    <property type="evidence" value="ECO:0007669"/>
    <property type="project" value="UniProtKB-SubCell"/>
</dbReference>
<reference evidence="5 6" key="3">
    <citation type="journal article" date="2013" name="Rice">
        <title>Improvement of the Oryza sativa Nipponbare reference genome using next generation sequence and optical map data.</title>
        <authorList>
            <person name="Kawahara Y."/>
            <person name="de la Bastide M."/>
            <person name="Hamilton J.P."/>
            <person name="Kanamori H."/>
            <person name="McCombie W.R."/>
            <person name="Ouyang S."/>
            <person name="Schwartz D.C."/>
            <person name="Tanaka T."/>
            <person name="Wu J."/>
            <person name="Zhou S."/>
            <person name="Childs K.L."/>
            <person name="Davidson R.M."/>
            <person name="Lin H."/>
            <person name="Quesada-Ocampo L."/>
            <person name="Vaillancourt B."/>
            <person name="Sakai H."/>
            <person name="Lee S.S."/>
            <person name="Kim J."/>
            <person name="Numa H."/>
            <person name="Itoh T."/>
            <person name="Buell C.R."/>
            <person name="Matsumoto T."/>
        </authorList>
    </citation>
    <scope>NUCLEOTIDE SEQUENCE [LARGE SCALE GENOMIC DNA]</scope>
    <source>
        <strain evidence="6">cv. Nipponbare</strain>
    </source>
</reference>
<gene>
    <name evidence="5" type="ordered locus">Os01g0181033</name>
    <name evidence="5" type="ORF">OSNPB_010181033</name>
</gene>
<dbReference type="EMBL" id="AP014957">
    <property type="protein sequence ID" value="BAS70732.1"/>
    <property type="molecule type" value="Genomic_DNA"/>
</dbReference>
<dbReference type="InParanoid" id="A0A0P0UYV4"/>
<dbReference type="Pfam" id="PF00146">
    <property type="entry name" value="NADHdh"/>
    <property type="match status" value="1"/>
</dbReference>